<dbReference type="PANTHER" id="PTHR46589">
    <property type="entry name" value="APOPTOTIC CHROMATIN CONDENSATION INDUCER IN THE NUCLEUS"/>
    <property type="match status" value="1"/>
</dbReference>
<dbReference type="GO" id="GO:0071011">
    <property type="term" value="C:precatalytic spliceosome"/>
    <property type="evidence" value="ECO:0007669"/>
    <property type="project" value="TreeGrafter"/>
</dbReference>
<feature type="compositionally biased region" description="Basic residues" evidence="1">
    <location>
        <begin position="845"/>
        <end position="858"/>
    </location>
</feature>
<feature type="region of interest" description="Disordered" evidence="1">
    <location>
        <begin position="1008"/>
        <end position="1146"/>
    </location>
</feature>
<feature type="compositionally biased region" description="Basic and acidic residues" evidence="1">
    <location>
        <begin position="316"/>
        <end position="328"/>
    </location>
</feature>
<dbReference type="PROSITE" id="PS50800">
    <property type="entry name" value="SAP"/>
    <property type="match status" value="1"/>
</dbReference>
<evidence type="ECO:0000313" key="3">
    <source>
        <dbReference type="EMBL" id="CEK83374.1"/>
    </source>
</evidence>
<dbReference type="SUPFAM" id="SSF54928">
    <property type="entry name" value="RNA-binding domain, RBD"/>
    <property type="match status" value="1"/>
</dbReference>
<dbReference type="InterPro" id="IPR052793">
    <property type="entry name" value="EJC-associated_protein"/>
</dbReference>
<dbReference type="PANTHER" id="PTHR46589:SF1">
    <property type="entry name" value="APOPTOTIC CHROMATIN CONDENSATION INDUCER IN THE NUCLEUS"/>
    <property type="match status" value="1"/>
</dbReference>
<dbReference type="AlphaFoldDB" id="A0A0B7AQS8"/>
<feature type="compositionally biased region" description="Basic and acidic residues" evidence="1">
    <location>
        <begin position="859"/>
        <end position="882"/>
    </location>
</feature>
<feature type="compositionally biased region" description="Low complexity" evidence="1">
    <location>
        <begin position="571"/>
        <end position="591"/>
    </location>
</feature>
<feature type="compositionally biased region" description="Basic and acidic residues" evidence="1">
    <location>
        <begin position="69"/>
        <end position="85"/>
    </location>
</feature>
<feature type="compositionally biased region" description="Basic and acidic residues" evidence="1">
    <location>
        <begin position="797"/>
        <end position="818"/>
    </location>
</feature>
<dbReference type="GO" id="GO:0061574">
    <property type="term" value="C:ASAP complex"/>
    <property type="evidence" value="ECO:0007669"/>
    <property type="project" value="TreeGrafter"/>
</dbReference>
<gene>
    <name evidence="3" type="primary">ORF136644</name>
</gene>
<feature type="compositionally biased region" description="Basic and acidic residues" evidence="1">
    <location>
        <begin position="105"/>
        <end position="120"/>
    </location>
</feature>
<feature type="region of interest" description="Disordered" evidence="1">
    <location>
        <begin position="493"/>
        <end position="742"/>
    </location>
</feature>
<feature type="compositionally biased region" description="Basic and acidic residues" evidence="1">
    <location>
        <begin position="609"/>
        <end position="704"/>
    </location>
</feature>
<feature type="compositionally biased region" description="Basic and acidic residues" evidence="1">
    <location>
        <begin position="424"/>
        <end position="435"/>
    </location>
</feature>
<feature type="region of interest" description="Disordered" evidence="1">
    <location>
        <begin position="59"/>
        <end position="90"/>
    </location>
</feature>
<dbReference type="EMBL" id="HACG01036509">
    <property type="protein sequence ID" value="CEK83374.1"/>
    <property type="molecule type" value="Transcribed_RNA"/>
</dbReference>
<feature type="compositionally biased region" description="Low complexity" evidence="1">
    <location>
        <begin position="728"/>
        <end position="742"/>
    </location>
</feature>
<feature type="compositionally biased region" description="Basic and acidic residues" evidence="1">
    <location>
        <begin position="1173"/>
        <end position="1225"/>
    </location>
</feature>
<feature type="compositionally biased region" description="Basic and acidic residues" evidence="1">
    <location>
        <begin position="1087"/>
        <end position="1145"/>
    </location>
</feature>
<dbReference type="SUPFAM" id="SSF68906">
    <property type="entry name" value="SAP domain"/>
    <property type="match status" value="1"/>
</dbReference>
<feature type="compositionally biased region" description="Basic residues" evidence="1">
    <location>
        <begin position="1226"/>
        <end position="1239"/>
    </location>
</feature>
<feature type="domain" description="SAP" evidence="2">
    <location>
        <begin position="18"/>
        <end position="52"/>
    </location>
</feature>
<feature type="compositionally biased region" description="Basic and acidic residues" evidence="1">
    <location>
        <begin position="493"/>
        <end position="506"/>
    </location>
</feature>
<feature type="compositionally biased region" description="Low complexity" evidence="1">
    <location>
        <begin position="546"/>
        <end position="557"/>
    </location>
</feature>
<dbReference type="Pfam" id="PF02037">
    <property type="entry name" value="SAP"/>
    <property type="match status" value="1"/>
</dbReference>
<proteinExistence type="predicted"/>
<feature type="compositionally biased region" description="Basic and acidic residues" evidence="1">
    <location>
        <begin position="340"/>
        <end position="349"/>
    </location>
</feature>
<dbReference type="GO" id="GO:0008380">
    <property type="term" value="P:RNA splicing"/>
    <property type="evidence" value="ECO:0007669"/>
    <property type="project" value="TreeGrafter"/>
</dbReference>
<evidence type="ECO:0000256" key="1">
    <source>
        <dbReference type="SAM" id="MobiDB-lite"/>
    </source>
</evidence>
<feature type="compositionally biased region" description="Basic and acidic residues" evidence="1">
    <location>
        <begin position="259"/>
        <end position="269"/>
    </location>
</feature>
<feature type="compositionally biased region" description="Polar residues" evidence="1">
    <location>
        <begin position="359"/>
        <end position="372"/>
    </location>
</feature>
<organism evidence="3">
    <name type="scientific">Arion vulgaris</name>
    <dbReference type="NCBI Taxonomy" id="1028688"/>
    <lineage>
        <taxon>Eukaryota</taxon>
        <taxon>Metazoa</taxon>
        <taxon>Spiralia</taxon>
        <taxon>Lophotrochozoa</taxon>
        <taxon>Mollusca</taxon>
        <taxon>Gastropoda</taxon>
        <taxon>Heterobranchia</taxon>
        <taxon>Euthyneura</taxon>
        <taxon>Panpulmonata</taxon>
        <taxon>Eupulmonata</taxon>
        <taxon>Stylommatophora</taxon>
        <taxon>Helicina</taxon>
        <taxon>Arionoidea</taxon>
        <taxon>Arionidae</taxon>
        <taxon>Arion</taxon>
    </lineage>
</organism>
<feature type="compositionally biased region" description="Basic residues" evidence="1">
    <location>
        <begin position="558"/>
        <end position="570"/>
    </location>
</feature>
<dbReference type="InterPro" id="IPR032552">
    <property type="entry name" value="RSB_motif"/>
</dbReference>
<dbReference type="GO" id="GO:0003723">
    <property type="term" value="F:RNA binding"/>
    <property type="evidence" value="ECO:0007669"/>
    <property type="project" value="TreeGrafter"/>
</dbReference>
<feature type="compositionally biased region" description="Basic and acidic residues" evidence="1">
    <location>
        <begin position="184"/>
        <end position="206"/>
    </location>
</feature>
<dbReference type="CDD" id="cd12432">
    <property type="entry name" value="RRM_ACINU"/>
    <property type="match status" value="1"/>
</dbReference>
<evidence type="ECO:0000259" key="2">
    <source>
        <dbReference type="PROSITE" id="PS50800"/>
    </source>
</evidence>
<name>A0A0B7AQS8_9EUPU</name>
<feature type="region of interest" description="Disordered" evidence="1">
    <location>
        <begin position="775"/>
        <end position="882"/>
    </location>
</feature>
<feature type="compositionally biased region" description="Low complexity" evidence="1">
    <location>
        <begin position="207"/>
        <end position="218"/>
    </location>
</feature>
<dbReference type="InterPro" id="IPR036361">
    <property type="entry name" value="SAP_dom_sf"/>
</dbReference>
<feature type="compositionally biased region" description="Low complexity" evidence="1">
    <location>
        <begin position="271"/>
        <end position="284"/>
    </location>
</feature>
<protein>
    <recommendedName>
        <fullName evidence="2">SAP domain-containing protein</fullName>
    </recommendedName>
</protein>
<reference evidence="3" key="1">
    <citation type="submission" date="2014-12" db="EMBL/GenBank/DDBJ databases">
        <title>Insight into the proteome of Arion vulgaris.</title>
        <authorList>
            <person name="Aradska J."/>
            <person name="Bulat T."/>
            <person name="Smidak R."/>
            <person name="Sarate P."/>
            <person name="Gangsoo J."/>
            <person name="Sialana F."/>
            <person name="Bilban M."/>
            <person name="Lubec G."/>
        </authorList>
    </citation>
    <scope>NUCLEOTIDE SEQUENCE</scope>
    <source>
        <tissue evidence="3">Skin</tissue>
    </source>
</reference>
<dbReference type="InterPro" id="IPR034257">
    <property type="entry name" value="Acinus_RRM"/>
</dbReference>
<dbReference type="InterPro" id="IPR003034">
    <property type="entry name" value="SAP_dom"/>
</dbReference>
<dbReference type="Pfam" id="PF16294">
    <property type="entry name" value="RSB_motif"/>
    <property type="match status" value="1"/>
</dbReference>
<sequence length="1239" mass="140710">MASEEDTYGTITLKGTPVTELRVTDIKRELEKRGLPKSGSKTQLTDRLKAQLLLEKLQQDAAQSSGDELEGKVPNRALQQDDKAGQSEFVRQYLQQQQRNLEIQMEMKKQVEEERDRISAEESSGDESKSANVIKVADPDMTSQLKKCKDDTSNAPAKEGAKMSKPARKSSRNSTKGENGQEGDQVKEITKSPIPERERPKERTRSESSSSSRSPTPDKSSRNRRGRSSRGSVKRGGGGRQGQRGKSRSSSPASSPEVITKKEQRDRKNSSSHSRSRSPQMISSELPTRRSSRRSSTTLKATPDHVQEIELPQDVSGDKSGEKIEKTDVGGTSRRKWRKKQEVTKKSTESDQSLEKPPTTVSTSPLPIINSTKDSKEPVGEFINITEKPVPKNVATVSGEPESKETESSNTGEKTAGPSFSPKDNSKTEANKVEIKPSGGIVRSSLPKSAALDRVAVAVSSTTVSDQVHEAVAEKQSTIHVPKDGVIEKVDSEKNKLVSEEKKNPAHDQQLLKNKTEKTQSGVEKETVSQIKDHQSPSRKTRRHSSYSSDSSSVGSRSRSKSPIRKKSKSKSSSSSSSDSQHSRSSSSNSSTDDSPVKESKLNSQTHTQSKDKNLRPPSHSPERIVRAEKVNTDSTKKDIAAPKKSDTQEKNDRTVVHAAIADEPKSRGQEEKRKHPDKEHEGKSNEAKSRREVIHCDQDESRDSAGNVDADEETVAKKGTKKRKWGSKTSKAAKTTKRTTSMEISSDVLKNLIGDVKLTETVFEMETEVVNTLDYDENEEDRRDVKVKRNVTQSPQREEEIKPEQEDARKVETRDDYLTEPMEIPSEPEKKIIKLSNAAPKVATKTKLKSGKKHKEERKRVESARKENKDEAVTDKDSKEKFFATTRPSKPLLPVVDEPEPVSGIQSPARYTPDRVVRITGLVRPFTVGQLKELLKRTGELDDEYFWINAIKSHCLAAYKTQEEASATRAALHGTRWPQSNPKILIVDFATVEDVVRRKTEGDVPLHVLIKKPQEDPKKLKEQKNDEDKEKKQKGREKREKLKLEREKVERDKRDTRDQKREAEKKVPIREWDRDKIQQLSRSRSKSKERERIIRRSRSRDRDQKKKRDQSKEKKDEDRRREKKQKDTKAEEEPPAKLLDDLFRKTKATPCIYWLPLTEEQAQQRIVKKLEQEKERQKRVAAAEEREKEELRKRETARLERQREREKARDKSRERDRSRQDRGRSSKSHSRSRSRRRR</sequence>
<feature type="compositionally biased region" description="Basic and acidic residues" evidence="1">
    <location>
        <begin position="1013"/>
        <end position="1078"/>
    </location>
</feature>
<dbReference type="InterPro" id="IPR035979">
    <property type="entry name" value="RBD_domain_sf"/>
</dbReference>
<feature type="region of interest" description="Disordered" evidence="1">
    <location>
        <begin position="1173"/>
        <end position="1239"/>
    </location>
</feature>
<accession>A0A0B7AQS8</accession>
<dbReference type="SMART" id="SM00513">
    <property type="entry name" value="SAP"/>
    <property type="match status" value="1"/>
</dbReference>
<feature type="region of interest" description="Disordered" evidence="1">
    <location>
        <begin position="104"/>
        <end position="448"/>
    </location>
</feature>
<feature type="compositionally biased region" description="Basic and acidic residues" evidence="1">
    <location>
        <begin position="514"/>
        <end position="536"/>
    </location>
</feature>